<proteinExistence type="predicted"/>
<feature type="region of interest" description="Disordered" evidence="1">
    <location>
        <begin position="23"/>
        <end position="58"/>
    </location>
</feature>
<accession>A0A942TD87</accession>
<reference evidence="3 4" key="1">
    <citation type="submission" date="2021-05" db="EMBL/GenBank/DDBJ databases">
        <title>Novel Bacillus species.</title>
        <authorList>
            <person name="Liu G."/>
        </authorList>
    </citation>
    <scope>NUCLEOTIDE SEQUENCE [LARGE SCALE GENOMIC DNA]</scope>
    <source>
        <strain evidence="4">FJAT-49780</strain>
    </source>
</reference>
<evidence type="ECO:0000313" key="4">
    <source>
        <dbReference type="Proteomes" id="UP000681414"/>
    </source>
</evidence>
<dbReference type="Proteomes" id="UP000681414">
    <property type="component" value="Unassembled WGS sequence"/>
</dbReference>
<sequence length="181" mass="20338">MKKLIVALLSFGMLTGCVQYKDGKPVVKDNESPKESKQEQPKAKEEKPKVEKQPKETSHKITVDEKLLFGELTVNFQQVEIKDNKAIITFSWINQAGDGKKFFFALMGIDVMQNDVILDEVSGAYDAANKNTSDVYFHNAEGGEKKVTLEYELKNKEAPINISFTPYNGIEDSQSLTIDIN</sequence>
<dbReference type="AlphaFoldDB" id="A0A942TD87"/>
<evidence type="ECO:0000256" key="1">
    <source>
        <dbReference type="SAM" id="MobiDB-lite"/>
    </source>
</evidence>
<feature type="domain" description="DUF5067" evidence="2">
    <location>
        <begin position="49"/>
        <end position="165"/>
    </location>
</feature>
<evidence type="ECO:0000259" key="2">
    <source>
        <dbReference type="Pfam" id="PF16729"/>
    </source>
</evidence>
<organism evidence="3 4">
    <name type="scientific">Lederbergia citri</name>
    <dbReference type="NCBI Taxonomy" id="2833580"/>
    <lineage>
        <taxon>Bacteria</taxon>
        <taxon>Bacillati</taxon>
        <taxon>Bacillota</taxon>
        <taxon>Bacilli</taxon>
        <taxon>Bacillales</taxon>
        <taxon>Bacillaceae</taxon>
        <taxon>Lederbergia</taxon>
    </lineage>
</organism>
<name>A0A942TD87_9BACI</name>
<protein>
    <submittedName>
        <fullName evidence="3">DUF5067 domain-containing protein</fullName>
    </submittedName>
</protein>
<dbReference type="EMBL" id="JAGYPG010000001">
    <property type="protein sequence ID" value="MBS4194671.1"/>
    <property type="molecule type" value="Genomic_DNA"/>
</dbReference>
<dbReference type="Pfam" id="PF16729">
    <property type="entry name" value="DUF5067"/>
    <property type="match status" value="1"/>
</dbReference>
<keyword evidence="4" id="KW-1185">Reference proteome</keyword>
<gene>
    <name evidence="3" type="ORF">KHA97_06235</name>
</gene>
<dbReference type="RefSeq" id="WP_213123835.1">
    <property type="nucleotide sequence ID" value="NZ_JAGYPG010000001.1"/>
</dbReference>
<comment type="caution">
    <text evidence="3">The sequence shown here is derived from an EMBL/GenBank/DDBJ whole genome shotgun (WGS) entry which is preliminary data.</text>
</comment>
<dbReference type="PROSITE" id="PS51257">
    <property type="entry name" value="PROKAR_LIPOPROTEIN"/>
    <property type="match status" value="1"/>
</dbReference>
<dbReference type="InterPro" id="IPR031989">
    <property type="entry name" value="DUF5067"/>
</dbReference>
<evidence type="ECO:0000313" key="3">
    <source>
        <dbReference type="EMBL" id="MBS4194671.1"/>
    </source>
</evidence>